<dbReference type="Proteomes" id="UP000654370">
    <property type="component" value="Unassembled WGS sequence"/>
</dbReference>
<comment type="caution">
    <text evidence="1">The sequence shown here is derived from an EMBL/GenBank/DDBJ whole genome shotgun (WGS) entry which is preliminary data.</text>
</comment>
<evidence type="ECO:0000313" key="2">
    <source>
        <dbReference type="Proteomes" id="UP000654370"/>
    </source>
</evidence>
<dbReference type="AlphaFoldDB" id="A0A8H7UK04"/>
<name>A0A8H7UK04_MORIS</name>
<dbReference type="EMBL" id="JAEPQZ010000004">
    <property type="protein sequence ID" value="KAG2182588.1"/>
    <property type="molecule type" value="Genomic_DNA"/>
</dbReference>
<protein>
    <submittedName>
        <fullName evidence="1">Uncharacterized protein</fullName>
    </submittedName>
</protein>
<organism evidence="1 2">
    <name type="scientific">Mortierella isabellina</name>
    <name type="common">Filamentous fungus</name>
    <name type="synonym">Umbelopsis isabellina</name>
    <dbReference type="NCBI Taxonomy" id="91625"/>
    <lineage>
        <taxon>Eukaryota</taxon>
        <taxon>Fungi</taxon>
        <taxon>Fungi incertae sedis</taxon>
        <taxon>Mucoromycota</taxon>
        <taxon>Mucoromycotina</taxon>
        <taxon>Umbelopsidomycetes</taxon>
        <taxon>Umbelopsidales</taxon>
        <taxon>Umbelopsidaceae</taxon>
        <taxon>Umbelopsis</taxon>
    </lineage>
</organism>
<keyword evidence="2" id="KW-1185">Reference proteome</keyword>
<accession>A0A8H7UK04</accession>
<reference evidence="1" key="1">
    <citation type="submission" date="2020-12" db="EMBL/GenBank/DDBJ databases">
        <title>Metabolic potential, ecology and presence of endohyphal bacteria is reflected in genomic diversity of Mucoromycotina.</title>
        <authorList>
            <person name="Muszewska A."/>
            <person name="Okrasinska A."/>
            <person name="Steczkiewicz K."/>
            <person name="Drgas O."/>
            <person name="Orlowska M."/>
            <person name="Perlinska-Lenart U."/>
            <person name="Aleksandrzak-Piekarczyk T."/>
            <person name="Szatraj K."/>
            <person name="Zielenkiewicz U."/>
            <person name="Pilsyk S."/>
            <person name="Malc E."/>
            <person name="Mieczkowski P."/>
            <person name="Kruszewska J.S."/>
            <person name="Biernat P."/>
            <person name="Pawlowska J."/>
        </authorList>
    </citation>
    <scope>NUCLEOTIDE SEQUENCE</scope>
    <source>
        <strain evidence="1">WA0000067209</strain>
    </source>
</reference>
<gene>
    <name evidence="1" type="ORF">INT43_007519</name>
</gene>
<sequence>MPATSSLVQDFLPAGFVEEVDFELPVNLRSNADFPPLHGSLTDNWDLIDTQDIDDISILEEADEWQQLELAIQRSLKPEYCFASVAKQAQHIPAPQPKLTANTMVYDAPIKRRQKAKEPDTDLIEESAESLADLYPHNKVASRMREIATIQKKRERRNLDCHICLSIIPPKRPQGPVTTLSLFHSRYSYSLPLTFHQYQHAIFKLLQVHERGLSAAHSMKIHAHAESRKRRSGRRLEAHEPLVDVI</sequence>
<evidence type="ECO:0000313" key="1">
    <source>
        <dbReference type="EMBL" id="KAG2182588.1"/>
    </source>
</evidence>
<proteinExistence type="predicted"/>
<dbReference type="OrthoDB" id="10310350at2759"/>